<proteinExistence type="predicted"/>
<reference evidence="2 3" key="1">
    <citation type="journal article" date="2019" name="Nat. Ecol. Evol.">
        <title>Megaphylogeny resolves global patterns of mushroom evolution.</title>
        <authorList>
            <person name="Varga T."/>
            <person name="Krizsan K."/>
            <person name="Foldi C."/>
            <person name="Dima B."/>
            <person name="Sanchez-Garcia M."/>
            <person name="Sanchez-Ramirez S."/>
            <person name="Szollosi G.J."/>
            <person name="Szarkandi J.G."/>
            <person name="Papp V."/>
            <person name="Albert L."/>
            <person name="Andreopoulos W."/>
            <person name="Angelini C."/>
            <person name="Antonin V."/>
            <person name="Barry K.W."/>
            <person name="Bougher N.L."/>
            <person name="Buchanan P."/>
            <person name="Buyck B."/>
            <person name="Bense V."/>
            <person name="Catcheside P."/>
            <person name="Chovatia M."/>
            <person name="Cooper J."/>
            <person name="Damon W."/>
            <person name="Desjardin D."/>
            <person name="Finy P."/>
            <person name="Geml J."/>
            <person name="Haridas S."/>
            <person name="Hughes K."/>
            <person name="Justo A."/>
            <person name="Karasinski D."/>
            <person name="Kautmanova I."/>
            <person name="Kiss B."/>
            <person name="Kocsube S."/>
            <person name="Kotiranta H."/>
            <person name="LaButti K.M."/>
            <person name="Lechner B.E."/>
            <person name="Liimatainen K."/>
            <person name="Lipzen A."/>
            <person name="Lukacs Z."/>
            <person name="Mihaltcheva S."/>
            <person name="Morgado L.N."/>
            <person name="Niskanen T."/>
            <person name="Noordeloos M.E."/>
            <person name="Ohm R.A."/>
            <person name="Ortiz-Santana B."/>
            <person name="Ovrebo C."/>
            <person name="Racz N."/>
            <person name="Riley R."/>
            <person name="Savchenko A."/>
            <person name="Shiryaev A."/>
            <person name="Soop K."/>
            <person name="Spirin V."/>
            <person name="Szebenyi C."/>
            <person name="Tomsovsky M."/>
            <person name="Tulloss R.E."/>
            <person name="Uehling J."/>
            <person name="Grigoriev I.V."/>
            <person name="Vagvolgyi C."/>
            <person name="Papp T."/>
            <person name="Martin F.M."/>
            <person name="Miettinen O."/>
            <person name="Hibbett D.S."/>
            <person name="Nagy L.G."/>
        </authorList>
    </citation>
    <scope>NUCLEOTIDE SEQUENCE [LARGE SCALE GENOMIC DNA]</scope>
    <source>
        <strain evidence="2 3">HHB13444</strain>
    </source>
</reference>
<name>A0A5C3PR25_9APHY</name>
<evidence type="ECO:0000256" key="1">
    <source>
        <dbReference type="SAM" id="Phobius"/>
    </source>
</evidence>
<keyword evidence="1" id="KW-0472">Membrane</keyword>
<accession>A0A5C3PR25</accession>
<gene>
    <name evidence="2" type="ORF">K466DRAFT_277951</name>
</gene>
<keyword evidence="1" id="KW-0812">Transmembrane</keyword>
<organism evidence="2 3">
    <name type="scientific">Polyporus arcularius HHB13444</name>
    <dbReference type="NCBI Taxonomy" id="1314778"/>
    <lineage>
        <taxon>Eukaryota</taxon>
        <taxon>Fungi</taxon>
        <taxon>Dikarya</taxon>
        <taxon>Basidiomycota</taxon>
        <taxon>Agaricomycotina</taxon>
        <taxon>Agaricomycetes</taxon>
        <taxon>Polyporales</taxon>
        <taxon>Polyporaceae</taxon>
        <taxon>Polyporus</taxon>
    </lineage>
</organism>
<evidence type="ECO:0000313" key="3">
    <source>
        <dbReference type="Proteomes" id="UP000308197"/>
    </source>
</evidence>
<sequence length="86" mass="9340">MDWKLSSTSASLHLTTPSPPCPPYIHTHIIFPPATRLRAPFVYTLAAAAALYATLNALLASLAARSIACIHLLLLYDSRVSSQQCF</sequence>
<evidence type="ECO:0000313" key="2">
    <source>
        <dbReference type="EMBL" id="TFK91891.1"/>
    </source>
</evidence>
<dbReference type="EMBL" id="ML211009">
    <property type="protein sequence ID" value="TFK91891.1"/>
    <property type="molecule type" value="Genomic_DNA"/>
</dbReference>
<dbReference type="Proteomes" id="UP000308197">
    <property type="component" value="Unassembled WGS sequence"/>
</dbReference>
<feature type="transmembrane region" description="Helical" evidence="1">
    <location>
        <begin position="41"/>
        <end position="64"/>
    </location>
</feature>
<dbReference type="InParanoid" id="A0A5C3PR25"/>
<keyword evidence="1" id="KW-1133">Transmembrane helix</keyword>
<keyword evidence="3" id="KW-1185">Reference proteome</keyword>
<protein>
    <submittedName>
        <fullName evidence="2">Uncharacterized protein</fullName>
    </submittedName>
</protein>
<dbReference type="AlphaFoldDB" id="A0A5C3PR25"/>